<feature type="region of interest" description="Disordered" evidence="1">
    <location>
        <begin position="14"/>
        <end position="85"/>
    </location>
</feature>
<dbReference type="AlphaFoldDB" id="A0AAV7TC86"/>
<evidence type="ECO:0000313" key="2">
    <source>
        <dbReference type="EMBL" id="KAJ1173835.1"/>
    </source>
</evidence>
<evidence type="ECO:0000256" key="1">
    <source>
        <dbReference type="SAM" id="MobiDB-lite"/>
    </source>
</evidence>
<dbReference type="Proteomes" id="UP001066276">
    <property type="component" value="Chromosome 4_1"/>
</dbReference>
<name>A0AAV7TC86_PLEWA</name>
<dbReference type="EMBL" id="JANPWB010000007">
    <property type="protein sequence ID" value="KAJ1173835.1"/>
    <property type="molecule type" value="Genomic_DNA"/>
</dbReference>
<sequence>MWEQQVRLIMNLATAESFGNEPEHRSQTPRPQLTSQKKGKRSDQTTPDPRNQVPVALGLRVGPPTGDATTRAPVRERHADTGRQFTPWESAWDRSRATRPSRLLFWEARTVLAGTGRIRSTCGTANGRHNHAGSCLGETEHWGSQLGLHRVNLSRQQAARVAASSLPGGPPHQATQHQGNTIGGSEHGTALDLAASNNGK</sequence>
<reference evidence="2" key="1">
    <citation type="journal article" date="2022" name="bioRxiv">
        <title>Sequencing and chromosome-scale assembly of the giantPleurodeles waltlgenome.</title>
        <authorList>
            <person name="Brown T."/>
            <person name="Elewa A."/>
            <person name="Iarovenko S."/>
            <person name="Subramanian E."/>
            <person name="Araus A.J."/>
            <person name="Petzold A."/>
            <person name="Susuki M."/>
            <person name="Suzuki K.-i.T."/>
            <person name="Hayashi T."/>
            <person name="Toyoda A."/>
            <person name="Oliveira C."/>
            <person name="Osipova E."/>
            <person name="Leigh N.D."/>
            <person name="Simon A."/>
            <person name="Yun M.H."/>
        </authorList>
    </citation>
    <scope>NUCLEOTIDE SEQUENCE</scope>
    <source>
        <strain evidence="2">20211129_DDA</strain>
        <tissue evidence="2">Liver</tissue>
    </source>
</reference>
<proteinExistence type="predicted"/>
<evidence type="ECO:0000313" key="3">
    <source>
        <dbReference type="Proteomes" id="UP001066276"/>
    </source>
</evidence>
<accession>A0AAV7TC86</accession>
<protein>
    <submittedName>
        <fullName evidence="2">Uncharacterized protein</fullName>
    </submittedName>
</protein>
<keyword evidence="3" id="KW-1185">Reference proteome</keyword>
<feature type="region of interest" description="Disordered" evidence="1">
    <location>
        <begin position="161"/>
        <end position="200"/>
    </location>
</feature>
<comment type="caution">
    <text evidence="2">The sequence shown here is derived from an EMBL/GenBank/DDBJ whole genome shotgun (WGS) entry which is preliminary data.</text>
</comment>
<gene>
    <name evidence="2" type="ORF">NDU88_005660</name>
</gene>
<organism evidence="2 3">
    <name type="scientific">Pleurodeles waltl</name>
    <name type="common">Iberian ribbed newt</name>
    <dbReference type="NCBI Taxonomy" id="8319"/>
    <lineage>
        <taxon>Eukaryota</taxon>
        <taxon>Metazoa</taxon>
        <taxon>Chordata</taxon>
        <taxon>Craniata</taxon>
        <taxon>Vertebrata</taxon>
        <taxon>Euteleostomi</taxon>
        <taxon>Amphibia</taxon>
        <taxon>Batrachia</taxon>
        <taxon>Caudata</taxon>
        <taxon>Salamandroidea</taxon>
        <taxon>Salamandridae</taxon>
        <taxon>Pleurodelinae</taxon>
        <taxon>Pleurodeles</taxon>
    </lineage>
</organism>